<name>A0AAX6DSH5_IRIPA</name>
<comment type="caution">
    <text evidence="1">The sequence shown here is derived from an EMBL/GenBank/DDBJ whole genome shotgun (WGS) entry which is preliminary data.</text>
</comment>
<dbReference type="EMBL" id="JANAVB010042202">
    <property type="protein sequence ID" value="KAJ6794743.1"/>
    <property type="molecule type" value="Genomic_DNA"/>
</dbReference>
<gene>
    <name evidence="1" type="ORF">M6B38_230595</name>
</gene>
<dbReference type="AlphaFoldDB" id="A0AAX6DSH5"/>
<keyword evidence="2" id="KW-1185">Reference proteome</keyword>
<reference evidence="1" key="1">
    <citation type="journal article" date="2023" name="GigaByte">
        <title>Genome assembly of the bearded iris, Iris pallida Lam.</title>
        <authorList>
            <person name="Bruccoleri R.E."/>
            <person name="Oakeley E.J."/>
            <person name="Faust A.M.E."/>
            <person name="Altorfer M."/>
            <person name="Dessus-Babus S."/>
            <person name="Burckhardt D."/>
            <person name="Oertli M."/>
            <person name="Naumann U."/>
            <person name="Petersen F."/>
            <person name="Wong J."/>
        </authorList>
    </citation>
    <scope>NUCLEOTIDE SEQUENCE</scope>
    <source>
        <strain evidence="1">GSM-AAB239-AS_SAM_17_03QT</strain>
    </source>
</reference>
<proteinExistence type="predicted"/>
<dbReference type="Proteomes" id="UP001140949">
    <property type="component" value="Unassembled WGS sequence"/>
</dbReference>
<sequence length="75" mass="8357">MTPWESNVPLRLKFSFSGMLPALSQVIFLSCGLEIGSDGWFCSSLCDLGVWRVQQGCVRWVPVRCVQCLVVFVCA</sequence>
<evidence type="ECO:0000313" key="2">
    <source>
        <dbReference type="Proteomes" id="UP001140949"/>
    </source>
</evidence>
<reference evidence="1" key="2">
    <citation type="submission" date="2023-04" db="EMBL/GenBank/DDBJ databases">
        <authorList>
            <person name="Bruccoleri R.E."/>
            <person name="Oakeley E.J."/>
            <person name="Faust A.-M."/>
            <person name="Dessus-Babus S."/>
            <person name="Altorfer M."/>
            <person name="Burckhardt D."/>
            <person name="Oertli M."/>
            <person name="Naumann U."/>
            <person name="Petersen F."/>
            <person name="Wong J."/>
        </authorList>
    </citation>
    <scope>NUCLEOTIDE SEQUENCE</scope>
    <source>
        <strain evidence="1">GSM-AAB239-AS_SAM_17_03QT</strain>
        <tissue evidence="1">Leaf</tissue>
    </source>
</reference>
<organism evidence="1 2">
    <name type="scientific">Iris pallida</name>
    <name type="common">Sweet iris</name>
    <dbReference type="NCBI Taxonomy" id="29817"/>
    <lineage>
        <taxon>Eukaryota</taxon>
        <taxon>Viridiplantae</taxon>
        <taxon>Streptophyta</taxon>
        <taxon>Embryophyta</taxon>
        <taxon>Tracheophyta</taxon>
        <taxon>Spermatophyta</taxon>
        <taxon>Magnoliopsida</taxon>
        <taxon>Liliopsida</taxon>
        <taxon>Asparagales</taxon>
        <taxon>Iridaceae</taxon>
        <taxon>Iridoideae</taxon>
        <taxon>Irideae</taxon>
        <taxon>Iris</taxon>
    </lineage>
</organism>
<evidence type="ECO:0000313" key="1">
    <source>
        <dbReference type="EMBL" id="KAJ6794743.1"/>
    </source>
</evidence>
<protein>
    <recommendedName>
        <fullName evidence="3">Secreted protein</fullName>
    </recommendedName>
</protein>
<accession>A0AAX6DSH5</accession>
<evidence type="ECO:0008006" key="3">
    <source>
        <dbReference type="Google" id="ProtNLM"/>
    </source>
</evidence>